<evidence type="ECO:0000313" key="3">
    <source>
        <dbReference type="EMBL" id="KAL3317891.1"/>
    </source>
</evidence>
<accession>A0ABD2QGM1</accession>
<comment type="similarity">
    <text evidence="1">Belongs to the TCTP family.</text>
</comment>
<keyword evidence="4" id="KW-1185">Reference proteome</keyword>
<name>A0ABD2QGM1_9PLAT</name>
<proteinExistence type="inferred from homology"/>
<dbReference type="Proteomes" id="UP001626550">
    <property type="component" value="Unassembled WGS sequence"/>
</dbReference>
<dbReference type="AlphaFoldDB" id="A0ABD2QGM1"/>
<dbReference type="PANTHER" id="PTHR11991">
    <property type="entry name" value="TRANSLATIONALLY CONTROLLED TUMOR PROTEIN-RELATED"/>
    <property type="match status" value="1"/>
</dbReference>
<dbReference type="InterPro" id="IPR011057">
    <property type="entry name" value="Mss4-like_sf"/>
</dbReference>
<dbReference type="InterPro" id="IPR018105">
    <property type="entry name" value="Translational_control_tumour_p"/>
</dbReference>
<reference evidence="3 4" key="1">
    <citation type="submission" date="2024-11" db="EMBL/GenBank/DDBJ databases">
        <title>Adaptive evolution of stress response genes in parasites aligns with host niche diversity.</title>
        <authorList>
            <person name="Hahn C."/>
            <person name="Resl P."/>
        </authorList>
    </citation>
    <scope>NUCLEOTIDE SEQUENCE [LARGE SCALE GENOMIC DNA]</scope>
    <source>
        <strain evidence="3">EGGRZ-B1_66</strain>
        <tissue evidence="3">Body</tissue>
    </source>
</reference>
<comment type="caution">
    <text evidence="3">The sequence shown here is derived from an EMBL/GenBank/DDBJ whole genome shotgun (WGS) entry which is preliminary data.</text>
</comment>
<dbReference type="PRINTS" id="PR01653">
    <property type="entry name" value="TCTPROTEIN"/>
</dbReference>
<evidence type="ECO:0000259" key="2">
    <source>
        <dbReference type="PROSITE" id="PS51797"/>
    </source>
</evidence>
<evidence type="ECO:0000313" key="4">
    <source>
        <dbReference type="Proteomes" id="UP001626550"/>
    </source>
</evidence>
<sequence length="169" mass="18881">MKVFHDRWTNDEYFTDAQSLKLVDDFVYIVKSNMITQSNSIDASLLGANPSAEEEEEGVDDGVVKINDVKDVNNFSEVPLSSGSEVVALVKPMIKKLCDAVKEDGGDVDAYKKKIMEFITDVKKNFKDHSFYYGSSGVGEGMVVFSKWEDDGITESFYFLKAGLVEEKC</sequence>
<dbReference type="EMBL" id="JBJKFK010000313">
    <property type="protein sequence ID" value="KAL3317891.1"/>
    <property type="molecule type" value="Genomic_DNA"/>
</dbReference>
<dbReference type="Pfam" id="PF00838">
    <property type="entry name" value="TCTP"/>
    <property type="match status" value="1"/>
</dbReference>
<gene>
    <name evidence="3" type="ORF">Ciccas_003449</name>
</gene>
<dbReference type="Gene3D" id="2.170.150.10">
    <property type="entry name" value="Metal Binding Protein, Guanine Nucleotide Exchange Factor, Chain A"/>
    <property type="match status" value="1"/>
</dbReference>
<dbReference type="InterPro" id="IPR011323">
    <property type="entry name" value="Mss4/transl-control_tumour"/>
</dbReference>
<evidence type="ECO:0000256" key="1">
    <source>
        <dbReference type="PROSITE-ProRule" id="PRU01133"/>
    </source>
</evidence>
<dbReference type="InterPro" id="IPR034737">
    <property type="entry name" value="TCTP"/>
</dbReference>
<dbReference type="SUPFAM" id="SSF51316">
    <property type="entry name" value="Mss4-like"/>
    <property type="match status" value="1"/>
</dbReference>
<protein>
    <recommendedName>
        <fullName evidence="2">TCTP domain-containing protein</fullName>
    </recommendedName>
</protein>
<organism evidence="3 4">
    <name type="scientific">Cichlidogyrus casuarinus</name>
    <dbReference type="NCBI Taxonomy" id="1844966"/>
    <lineage>
        <taxon>Eukaryota</taxon>
        <taxon>Metazoa</taxon>
        <taxon>Spiralia</taxon>
        <taxon>Lophotrochozoa</taxon>
        <taxon>Platyhelminthes</taxon>
        <taxon>Monogenea</taxon>
        <taxon>Monopisthocotylea</taxon>
        <taxon>Dactylogyridea</taxon>
        <taxon>Ancyrocephalidae</taxon>
        <taxon>Cichlidogyrus</taxon>
    </lineage>
</organism>
<dbReference type="PANTHER" id="PTHR11991:SF0">
    <property type="entry name" value="TRANSLATIONALLY-CONTROLLED TUMOR PROTEIN"/>
    <property type="match status" value="1"/>
</dbReference>
<feature type="domain" description="TCTP" evidence="2">
    <location>
        <begin position="1"/>
        <end position="169"/>
    </location>
</feature>
<dbReference type="PROSITE" id="PS51797">
    <property type="entry name" value="TCTP_3"/>
    <property type="match status" value="1"/>
</dbReference>